<keyword evidence="1" id="KW-0472">Membrane</keyword>
<keyword evidence="1" id="KW-0812">Transmembrane</keyword>
<dbReference type="Proteomes" id="UP000565441">
    <property type="component" value="Unassembled WGS sequence"/>
</dbReference>
<protein>
    <submittedName>
        <fullName evidence="2">Uncharacterized protein</fullName>
    </submittedName>
</protein>
<dbReference type="AlphaFoldDB" id="A0A8H5HN74"/>
<dbReference type="PROSITE" id="PS51257">
    <property type="entry name" value="PROKAR_LIPOPROTEIN"/>
    <property type="match status" value="1"/>
</dbReference>
<feature type="transmembrane region" description="Helical" evidence="1">
    <location>
        <begin position="80"/>
        <end position="101"/>
    </location>
</feature>
<sequence>MAKAEYDTDHPMARGSRHLTGSKPIFYFILALGCAIGHHVVNTLLAGEPVDTLMNLDRFAITAFNKSFPLKNLTQKQQHWILNLFAFLFKSFVVRSMSCGLSQHAWKALRTTELTVLQIDRVIELQHRRPSGLLSLTLWTNCFSFVLYGIITIVVPYAAIFPGGSLTVAESDGVSVYVYNPRWLAIPYACTLGVTFLCIALGTHHLFNHNKTNLSFAFSHILSATRNVSFDRALAAANKHHVPGKVLHQIGEVRFGVLRETGREAFANVEDLEDEGDEDGTGCFGC</sequence>
<comment type="caution">
    <text evidence="2">The sequence shown here is derived from an EMBL/GenBank/DDBJ whole genome shotgun (WGS) entry which is preliminary data.</text>
</comment>
<dbReference type="OrthoDB" id="2980304at2759"/>
<evidence type="ECO:0000313" key="3">
    <source>
        <dbReference type="Proteomes" id="UP000565441"/>
    </source>
</evidence>
<accession>A0A8H5HN74</accession>
<evidence type="ECO:0000313" key="2">
    <source>
        <dbReference type="EMBL" id="KAF5386581.1"/>
    </source>
</evidence>
<proteinExistence type="predicted"/>
<keyword evidence="1" id="KW-1133">Transmembrane helix</keyword>
<gene>
    <name evidence="2" type="ORF">D9615_002160</name>
</gene>
<feature type="transmembrane region" description="Helical" evidence="1">
    <location>
        <begin position="183"/>
        <end position="202"/>
    </location>
</feature>
<keyword evidence="3" id="KW-1185">Reference proteome</keyword>
<organism evidence="2 3">
    <name type="scientific">Tricholomella constricta</name>
    <dbReference type="NCBI Taxonomy" id="117010"/>
    <lineage>
        <taxon>Eukaryota</taxon>
        <taxon>Fungi</taxon>
        <taxon>Dikarya</taxon>
        <taxon>Basidiomycota</taxon>
        <taxon>Agaricomycotina</taxon>
        <taxon>Agaricomycetes</taxon>
        <taxon>Agaricomycetidae</taxon>
        <taxon>Agaricales</taxon>
        <taxon>Tricholomatineae</taxon>
        <taxon>Lyophyllaceae</taxon>
        <taxon>Tricholomella</taxon>
    </lineage>
</organism>
<reference evidence="2 3" key="1">
    <citation type="journal article" date="2020" name="ISME J.">
        <title>Uncovering the hidden diversity of litter-decomposition mechanisms in mushroom-forming fungi.</title>
        <authorList>
            <person name="Floudas D."/>
            <person name="Bentzer J."/>
            <person name="Ahren D."/>
            <person name="Johansson T."/>
            <person name="Persson P."/>
            <person name="Tunlid A."/>
        </authorList>
    </citation>
    <scope>NUCLEOTIDE SEQUENCE [LARGE SCALE GENOMIC DNA]</scope>
    <source>
        <strain evidence="2 3">CBS 661.87</strain>
    </source>
</reference>
<feature type="transmembrane region" description="Helical" evidence="1">
    <location>
        <begin position="138"/>
        <end position="163"/>
    </location>
</feature>
<evidence type="ECO:0000256" key="1">
    <source>
        <dbReference type="SAM" id="Phobius"/>
    </source>
</evidence>
<name>A0A8H5HN74_9AGAR</name>
<feature type="transmembrane region" description="Helical" evidence="1">
    <location>
        <begin position="25"/>
        <end position="46"/>
    </location>
</feature>
<dbReference type="EMBL" id="JAACJP010000002">
    <property type="protein sequence ID" value="KAF5386581.1"/>
    <property type="molecule type" value="Genomic_DNA"/>
</dbReference>